<dbReference type="RefSeq" id="WP_085148138.1">
    <property type="nucleotide sequence ID" value="NZ_AP022612.1"/>
</dbReference>
<name>A0A7I7XZ40_9MYCO</name>
<reference evidence="1" key="1">
    <citation type="journal article" date="2019" name="Emerg. Microbes Infect.">
        <title>Comprehensive subspecies identification of 175 nontuberculous mycobacteria species based on 7547 genomic profiles.</title>
        <authorList>
            <person name="Matsumoto Y."/>
            <person name="Kinjo T."/>
            <person name="Motooka D."/>
            <person name="Nabeya D."/>
            <person name="Jung N."/>
            <person name="Uechi K."/>
            <person name="Horii T."/>
            <person name="Iida T."/>
            <person name="Fujita J."/>
            <person name="Nakamura S."/>
        </authorList>
    </citation>
    <scope>NUCLEOTIDE SEQUENCE [LARGE SCALE GENOMIC DNA]</scope>
    <source>
        <strain evidence="1">JCM 13671</strain>
    </source>
</reference>
<evidence type="ECO:0000313" key="2">
    <source>
        <dbReference type="Proteomes" id="UP000466931"/>
    </source>
</evidence>
<dbReference type="InterPro" id="IPR003399">
    <property type="entry name" value="Mce/MlaD"/>
</dbReference>
<dbReference type="Proteomes" id="UP000466931">
    <property type="component" value="Chromosome"/>
</dbReference>
<dbReference type="OrthoDB" id="4741753at2"/>
<organism evidence="1 2">
    <name type="scientific">Mycolicibacterium confluentis</name>
    <dbReference type="NCBI Taxonomy" id="28047"/>
    <lineage>
        <taxon>Bacteria</taxon>
        <taxon>Bacillati</taxon>
        <taxon>Actinomycetota</taxon>
        <taxon>Actinomycetes</taxon>
        <taxon>Mycobacteriales</taxon>
        <taxon>Mycobacteriaceae</taxon>
        <taxon>Mycolicibacterium</taxon>
    </lineage>
</organism>
<proteinExistence type="predicted"/>
<dbReference type="PANTHER" id="PTHR33371">
    <property type="entry name" value="INTERMEMBRANE PHOSPHOLIPID TRANSPORT SYSTEM BINDING PROTEIN MLAD-RELATED"/>
    <property type="match status" value="1"/>
</dbReference>
<dbReference type="InterPro" id="IPR052336">
    <property type="entry name" value="MlaD_Phospholipid_Transporter"/>
</dbReference>
<gene>
    <name evidence="1" type="ORF">MCNF_31640</name>
</gene>
<keyword evidence="2" id="KW-1185">Reference proteome</keyword>
<dbReference type="AlphaFoldDB" id="A0A7I7XZ40"/>
<evidence type="ECO:0000313" key="1">
    <source>
        <dbReference type="EMBL" id="BBZ34559.1"/>
    </source>
</evidence>
<protein>
    <submittedName>
        <fullName evidence="1">Mammalian cell entry protein</fullName>
    </submittedName>
</protein>
<reference evidence="1" key="2">
    <citation type="submission" date="2020-02" db="EMBL/GenBank/DDBJ databases">
        <authorList>
            <person name="Matsumoto Y."/>
            <person name="Motooka D."/>
            <person name="Nakamura S."/>
        </authorList>
    </citation>
    <scope>NUCLEOTIDE SEQUENCE</scope>
    <source>
        <strain evidence="1">JCM 13671</strain>
    </source>
</reference>
<sequence length="483" mass="51071">MLTRRIKLQLALFAIVSVVAGGIMAFGYIKVPAMFGVGQYTVTVELPQAAGLYETANVSYRGTTVGRVTEVRLTRTGGVEAVLSLNSGIDIPSDLTAEVHSTSAIGEQYVALVPRSAGAAPLANGDVIPLDRATVPPPINKLLDAANEGIQAIPRDNVKTVVDESYTAVGRLGPELSRIVQGSTRLASDARANLDPLLALIDKAKPLMDAQSETADSINAWAANLANLTGQVRDADPAVAGLLERGAAATEEARALFDTLKPTLPVLMANLVSVGEVAVVYQPAIEQVLVLEPQLVAGLQGALLANRDSKRKTPGLYVSFNLNLNLPPPCTTGFLPVHQQLTPNVETSADLPPGDLYCRIPQDSWNVVRGNRNYPCLNRPGKRAPTARMCESDEEYVPLNEGFNWKGDPNATLTGQGVPQLLPTADQPPAAAPAPAPAPVAVAEYNPDTGEYVAPDGKIYTQADLGAKTEGRTWQSMLIPPMG</sequence>
<dbReference type="PANTHER" id="PTHR33371:SF16">
    <property type="entry name" value="MCE-FAMILY PROTEIN MCE3F"/>
    <property type="match status" value="1"/>
</dbReference>
<dbReference type="Pfam" id="PF02470">
    <property type="entry name" value="MlaD"/>
    <property type="match status" value="1"/>
</dbReference>
<dbReference type="NCBIfam" id="TIGR00996">
    <property type="entry name" value="Mtu_fam_mce"/>
    <property type="match status" value="1"/>
</dbReference>
<accession>A0A7I7XZ40</accession>
<dbReference type="GO" id="GO:0005576">
    <property type="term" value="C:extracellular region"/>
    <property type="evidence" value="ECO:0007669"/>
    <property type="project" value="TreeGrafter"/>
</dbReference>
<dbReference type="InterPro" id="IPR005693">
    <property type="entry name" value="Mce"/>
</dbReference>
<dbReference type="EMBL" id="AP022612">
    <property type="protein sequence ID" value="BBZ34559.1"/>
    <property type="molecule type" value="Genomic_DNA"/>
</dbReference>